<sequence length="334" mass="35796">MGTVAVGGVSVAAGLAAAGAAPLTAVAVGFVGVATIGSLALSAAFKKVPSFHCRGLFYKNCLPEKVVMSLAVLQDLPSSKKLFQGDSAIQSLLGKLQTTFRFTFSKNKDHHLKVTNFPSKNIKGWKFTQCNPPVISESHVAEYSASKGSEPPYIQVSVEPDETDATNKISHALSIDGIQTLSDASTVQWSIEVSKNDLLSTTPFSVVPSFVAATSMENVQPEDQQIQQLSLDPQLAVKAFRKQFGTLSKLLSVSSNRLAVAPELFSGGLITFNCYKNATEGSSKTEEEKSTGLMISLMSTISTQPELLTELINVLNRTEPFKLIATKLVEASYR</sequence>
<accession>A0AAN0JZ68</accession>
<reference evidence="2" key="1">
    <citation type="journal article" date="2010" name="Nature">
        <title>The Amphimedon queenslandica genome and the evolution of animal complexity.</title>
        <authorList>
            <person name="Srivastava M."/>
            <person name="Simakov O."/>
            <person name="Chapman J."/>
            <person name="Fahey B."/>
            <person name="Gauthier M.E."/>
            <person name="Mitros T."/>
            <person name="Richards G.S."/>
            <person name="Conaco C."/>
            <person name="Dacre M."/>
            <person name="Hellsten U."/>
            <person name="Larroux C."/>
            <person name="Putnam N.H."/>
            <person name="Stanke M."/>
            <person name="Adamska M."/>
            <person name="Darling A."/>
            <person name="Degnan S.M."/>
            <person name="Oakley T.H."/>
            <person name="Plachetzki D.C."/>
            <person name="Zhai Y."/>
            <person name="Adamski M."/>
            <person name="Calcino A."/>
            <person name="Cummins S.F."/>
            <person name="Goodstein D.M."/>
            <person name="Harris C."/>
            <person name="Jackson D.J."/>
            <person name="Leys S.P."/>
            <person name="Shu S."/>
            <person name="Woodcroft B.J."/>
            <person name="Vervoort M."/>
            <person name="Kosik K.S."/>
            <person name="Manning G."/>
            <person name="Degnan B.M."/>
            <person name="Rokhsar D.S."/>
        </authorList>
    </citation>
    <scope>NUCLEOTIDE SEQUENCE [LARGE SCALE GENOMIC DNA]</scope>
</reference>
<evidence type="ECO:0000313" key="2">
    <source>
        <dbReference type="Proteomes" id="UP000007879"/>
    </source>
</evidence>
<evidence type="ECO:0000313" key="1">
    <source>
        <dbReference type="EnsemblMetazoa" id="XP_019862218.1"/>
    </source>
</evidence>
<dbReference type="Proteomes" id="UP000007879">
    <property type="component" value="Unassembled WGS sequence"/>
</dbReference>
<dbReference type="GeneID" id="109590784"/>
<protein>
    <submittedName>
        <fullName evidence="1">Uncharacterized protein</fullName>
    </submittedName>
</protein>
<dbReference type="EnsemblMetazoa" id="XM_020006659.1">
    <property type="protein sequence ID" value="XP_019862218.1"/>
    <property type="gene ID" value="LOC109590784"/>
</dbReference>
<reference evidence="1" key="2">
    <citation type="submission" date="2024-06" db="UniProtKB">
        <authorList>
            <consortium name="EnsemblMetazoa"/>
        </authorList>
    </citation>
    <scope>IDENTIFICATION</scope>
</reference>
<keyword evidence="2" id="KW-1185">Reference proteome</keyword>
<name>A0AAN0JZ68_AMPQE</name>
<dbReference type="RefSeq" id="XP_019862218.1">
    <property type="nucleotide sequence ID" value="XM_020006659.1"/>
</dbReference>
<dbReference type="KEGG" id="aqu:109590784"/>
<organism evidence="1 2">
    <name type="scientific">Amphimedon queenslandica</name>
    <name type="common">Sponge</name>
    <dbReference type="NCBI Taxonomy" id="400682"/>
    <lineage>
        <taxon>Eukaryota</taxon>
        <taxon>Metazoa</taxon>
        <taxon>Porifera</taxon>
        <taxon>Demospongiae</taxon>
        <taxon>Heteroscleromorpha</taxon>
        <taxon>Haplosclerida</taxon>
        <taxon>Niphatidae</taxon>
        <taxon>Amphimedon</taxon>
    </lineage>
</organism>
<dbReference type="AlphaFoldDB" id="A0AAN0JZ68"/>
<proteinExistence type="predicted"/>